<proteinExistence type="predicted"/>
<name>A0A2P2K661_RHIMU</name>
<dbReference type="AlphaFoldDB" id="A0A2P2K661"/>
<dbReference type="EMBL" id="GGEC01020732">
    <property type="protein sequence ID" value="MBX01216.1"/>
    <property type="molecule type" value="Transcribed_RNA"/>
</dbReference>
<sequence length="84" mass="10009">MCLMRLFDNFSSSVNPRMIMAFLWIHQRTMLLTPLLLNNLWLLGQLDFNFSVSSCISTFRTLNKRTTLKKLWRTMNCDSFSIFH</sequence>
<evidence type="ECO:0000313" key="1">
    <source>
        <dbReference type="EMBL" id="MBX01216.1"/>
    </source>
</evidence>
<protein>
    <submittedName>
        <fullName evidence="1">Uncharacterized protein</fullName>
    </submittedName>
</protein>
<organism evidence="1">
    <name type="scientific">Rhizophora mucronata</name>
    <name type="common">Asiatic mangrove</name>
    <dbReference type="NCBI Taxonomy" id="61149"/>
    <lineage>
        <taxon>Eukaryota</taxon>
        <taxon>Viridiplantae</taxon>
        <taxon>Streptophyta</taxon>
        <taxon>Embryophyta</taxon>
        <taxon>Tracheophyta</taxon>
        <taxon>Spermatophyta</taxon>
        <taxon>Magnoliopsida</taxon>
        <taxon>eudicotyledons</taxon>
        <taxon>Gunneridae</taxon>
        <taxon>Pentapetalae</taxon>
        <taxon>rosids</taxon>
        <taxon>fabids</taxon>
        <taxon>Malpighiales</taxon>
        <taxon>Rhizophoraceae</taxon>
        <taxon>Rhizophora</taxon>
    </lineage>
</organism>
<accession>A0A2P2K661</accession>
<reference evidence="1" key="1">
    <citation type="submission" date="2018-02" db="EMBL/GenBank/DDBJ databases">
        <title>Rhizophora mucronata_Transcriptome.</title>
        <authorList>
            <person name="Meera S.P."/>
            <person name="Sreeshan A."/>
            <person name="Augustine A."/>
        </authorList>
    </citation>
    <scope>NUCLEOTIDE SEQUENCE</scope>
    <source>
        <tissue evidence="1">Leaf</tissue>
    </source>
</reference>